<evidence type="ECO:0000256" key="2">
    <source>
        <dbReference type="ARBA" id="ARBA00006472"/>
    </source>
</evidence>
<protein>
    <recommendedName>
        <fullName evidence="4">Putative pterin-4-alpha-carbinolamine dehydratase</fullName>
        <ecNumber evidence="3">4.2.1.96</ecNumber>
    </recommendedName>
</protein>
<keyword evidence="7" id="KW-1185">Reference proteome</keyword>
<evidence type="ECO:0000256" key="5">
    <source>
        <dbReference type="ARBA" id="ARBA00023239"/>
    </source>
</evidence>
<dbReference type="Pfam" id="PF01329">
    <property type="entry name" value="Pterin_4a"/>
    <property type="match status" value="1"/>
</dbReference>
<gene>
    <name evidence="6" type="ORF">NBG84_11915</name>
</gene>
<dbReference type="Gene3D" id="3.30.1360.20">
    <property type="entry name" value="Transcriptional coactivator/pterin dehydratase"/>
    <property type="match status" value="1"/>
</dbReference>
<name>A0ABT0ULT4_9ACTN</name>
<accession>A0ABT0ULT4</accession>
<dbReference type="InterPro" id="IPR036428">
    <property type="entry name" value="PCD_sf"/>
</dbReference>
<proteinExistence type="inferred from homology"/>
<organism evidence="6 7">
    <name type="scientific">Streptomyces albipurpureus</name>
    <dbReference type="NCBI Taxonomy" id="2897419"/>
    <lineage>
        <taxon>Bacteria</taxon>
        <taxon>Bacillati</taxon>
        <taxon>Actinomycetota</taxon>
        <taxon>Actinomycetes</taxon>
        <taxon>Kitasatosporales</taxon>
        <taxon>Streptomycetaceae</taxon>
        <taxon>Streptomyces</taxon>
    </lineage>
</organism>
<comment type="catalytic activity">
    <reaction evidence="1">
        <text>(4aS,6R)-4a-hydroxy-L-erythro-5,6,7,8-tetrahydrobiopterin = (6R)-L-erythro-6,7-dihydrobiopterin + H2O</text>
        <dbReference type="Rhea" id="RHEA:11920"/>
        <dbReference type="ChEBI" id="CHEBI:15377"/>
        <dbReference type="ChEBI" id="CHEBI:15642"/>
        <dbReference type="ChEBI" id="CHEBI:43120"/>
        <dbReference type="EC" id="4.2.1.96"/>
    </reaction>
</comment>
<evidence type="ECO:0000256" key="3">
    <source>
        <dbReference type="ARBA" id="ARBA00013252"/>
    </source>
</evidence>
<evidence type="ECO:0000256" key="1">
    <source>
        <dbReference type="ARBA" id="ARBA00001554"/>
    </source>
</evidence>
<dbReference type="GO" id="GO:0008124">
    <property type="term" value="F:4-alpha-hydroxytetrahydrobiopterin dehydratase activity"/>
    <property type="evidence" value="ECO:0007669"/>
    <property type="project" value="UniProtKB-EC"/>
</dbReference>
<evidence type="ECO:0000313" key="7">
    <source>
        <dbReference type="Proteomes" id="UP001431429"/>
    </source>
</evidence>
<dbReference type="Proteomes" id="UP001431429">
    <property type="component" value="Unassembled WGS sequence"/>
</dbReference>
<dbReference type="RefSeq" id="WP_250919325.1">
    <property type="nucleotide sequence ID" value="NZ_JAMQAW010000009.1"/>
</dbReference>
<dbReference type="EC" id="4.2.1.96" evidence="3"/>
<reference evidence="6" key="1">
    <citation type="submission" date="2022-06" db="EMBL/GenBank/DDBJ databases">
        <title>Genome public.</title>
        <authorList>
            <person name="Sun Q."/>
        </authorList>
    </citation>
    <scope>NUCLEOTIDE SEQUENCE</scope>
    <source>
        <strain evidence="6">CWNU-1</strain>
    </source>
</reference>
<dbReference type="SUPFAM" id="SSF55248">
    <property type="entry name" value="PCD-like"/>
    <property type="match status" value="1"/>
</dbReference>
<dbReference type="EMBL" id="JAMQAW010000009">
    <property type="protein sequence ID" value="MCM2388989.1"/>
    <property type="molecule type" value="Genomic_DNA"/>
</dbReference>
<keyword evidence="5 6" id="KW-0456">Lyase</keyword>
<comment type="caution">
    <text evidence="6">The sequence shown here is derived from an EMBL/GenBank/DDBJ whole genome shotgun (WGS) entry which is preliminary data.</text>
</comment>
<evidence type="ECO:0000256" key="4">
    <source>
        <dbReference type="ARBA" id="ARBA00021735"/>
    </source>
</evidence>
<sequence length="104" mass="10805">MPAAPLTSAELDQALAELPGWSVRDGKLTASFEIKRGDLPPFYVAVAAAEDEANHHAYVDIIHGTIGFALNTHNAGGAITSQDTALATRITALAAQHGAEIENG</sequence>
<comment type="similarity">
    <text evidence="2">Belongs to the pterin-4-alpha-carbinolamine dehydratase family.</text>
</comment>
<evidence type="ECO:0000313" key="6">
    <source>
        <dbReference type="EMBL" id="MCM2388989.1"/>
    </source>
</evidence>
<dbReference type="InterPro" id="IPR001533">
    <property type="entry name" value="Pterin_deHydtase"/>
</dbReference>